<organism evidence="2">
    <name type="scientific">Zea mays</name>
    <name type="common">Maize</name>
    <dbReference type="NCBI Taxonomy" id="4577"/>
    <lineage>
        <taxon>Eukaryota</taxon>
        <taxon>Viridiplantae</taxon>
        <taxon>Streptophyta</taxon>
        <taxon>Embryophyta</taxon>
        <taxon>Tracheophyta</taxon>
        <taxon>Spermatophyta</taxon>
        <taxon>Magnoliopsida</taxon>
        <taxon>Liliopsida</taxon>
        <taxon>Poales</taxon>
        <taxon>Poaceae</taxon>
        <taxon>PACMAD clade</taxon>
        <taxon>Panicoideae</taxon>
        <taxon>Andropogonodae</taxon>
        <taxon>Andropogoneae</taxon>
        <taxon>Tripsacinae</taxon>
        <taxon>Zea</taxon>
    </lineage>
</organism>
<protein>
    <submittedName>
        <fullName evidence="2">Uncharacterized protein</fullName>
    </submittedName>
</protein>
<dbReference type="EMBL" id="BT067969">
    <property type="protein sequence ID" value="ACN34866.1"/>
    <property type="molecule type" value="mRNA"/>
</dbReference>
<keyword evidence="1" id="KW-1133">Transmembrane helix</keyword>
<feature type="transmembrane region" description="Helical" evidence="1">
    <location>
        <begin position="12"/>
        <end position="30"/>
    </location>
</feature>
<reference evidence="2" key="1">
    <citation type="journal article" date="2009" name="PLoS Genet.">
        <title>Sequencing, mapping, and analysis of 27,455 maize full-length cDNAs.</title>
        <authorList>
            <person name="Soderlund C."/>
            <person name="Descour A."/>
            <person name="Kudrna D."/>
            <person name="Bomhoff M."/>
            <person name="Boyd L."/>
            <person name="Currie J."/>
            <person name="Angelova A."/>
            <person name="Collura K."/>
            <person name="Wissotski M."/>
            <person name="Ashley E."/>
            <person name="Morrow D."/>
            <person name="Fernandes J."/>
            <person name="Walbot V."/>
            <person name="Yu Y."/>
        </authorList>
    </citation>
    <scope>NUCLEOTIDE SEQUENCE</scope>
    <source>
        <strain evidence="2">B73</strain>
    </source>
</reference>
<evidence type="ECO:0000313" key="2">
    <source>
        <dbReference type="EMBL" id="ACN34866.1"/>
    </source>
</evidence>
<evidence type="ECO:0000256" key="1">
    <source>
        <dbReference type="SAM" id="Phobius"/>
    </source>
</evidence>
<sequence length="70" mass="8302">MLFFSFLVSSYFMRLFAMSYLVVLICNKIIRSKNAMYKLNSICITFRQYKGHHICCVDSLIIVSDFKEIF</sequence>
<accession>C0PI50</accession>
<keyword evidence="1" id="KW-0812">Transmembrane</keyword>
<name>C0PI50_MAIZE</name>
<dbReference type="AlphaFoldDB" id="C0PI50"/>
<keyword evidence="1" id="KW-0472">Membrane</keyword>
<proteinExistence type="evidence at transcript level"/>